<protein>
    <submittedName>
        <fullName evidence="2">Uncharacterized protein</fullName>
    </submittedName>
</protein>
<feature type="transmembrane region" description="Helical" evidence="1">
    <location>
        <begin position="54"/>
        <end position="72"/>
    </location>
</feature>
<evidence type="ECO:0000313" key="2">
    <source>
        <dbReference type="EMBL" id="CAA6823961.1"/>
    </source>
</evidence>
<feature type="transmembrane region" description="Helical" evidence="1">
    <location>
        <begin position="12"/>
        <end position="33"/>
    </location>
</feature>
<name>A0A6S6TM61_9BACT</name>
<dbReference type="AlphaFoldDB" id="A0A6S6TM61"/>
<dbReference type="EMBL" id="CACVAQ010000335">
    <property type="protein sequence ID" value="CAA6823961.1"/>
    <property type="molecule type" value="Genomic_DNA"/>
</dbReference>
<evidence type="ECO:0000256" key="1">
    <source>
        <dbReference type="SAM" id="Phobius"/>
    </source>
</evidence>
<sequence>MGIYLEIVWLQLFSSLWFALLGLLVGFGVIFSYKKKKHLERKNGFLKILTKFYFIYYPFVFLFTFWFAGSLWTTAKLFEKEITKAVVVLENETYPVFIAYMNKEVDTFLAQESLPTNKEIVSVFIEENLDKNSSSIYRYSMEASLTTLLEFMIGEDSEREKRIKFLSEGFSTSLLEVGFDFIKEKITAQVNQILMLFLIPIIFGFLIAMFFPTVEIFVSNQMLESEESV</sequence>
<reference evidence="2" key="1">
    <citation type="submission" date="2020-01" db="EMBL/GenBank/DDBJ databases">
        <authorList>
            <person name="Meier V. D."/>
            <person name="Meier V D."/>
        </authorList>
    </citation>
    <scope>NUCLEOTIDE SEQUENCE</scope>
    <source>
        <strain evidence="2">HLG_WM_MAG_10</strain>
    </source>
</reference>
<gene>
    <name evidence="2" type="ORF">HELGO_WM47625</name>
</gene>
<organism evidence="2">
    <name type="scientific">uncultured Aureispira sp</name>
    <dbReference type="NCBI Taxonomy" id="1331704"/>
    <lineage>
        <taxon>Bacteria</taxon>
        <taxon>Pseudomonadati</taxon>
        <taxon>Bacteroidota</taxon>
        <taxon>Saprospiria</taxon>
        <taxon>Saprospirales</taxon>
        <taxon>Saprospiraceae</taxon>
        <taxon>Aureispira</taxon>
        <taxon>environmental samples</taxon>
    </lineage>
</organism>
<dbReference type="NCBIfam" id="TIGR01167">
    <property type="entry name" value="LPXTG_anchor"/>
    <property type="match status" value="1"/>
</dbReference>
<feature type="transmembrane region" description="Helical" evidence="1">
    <location>
        <begin position="193"/>
        <end position="214"/>
    </location>
</feature>
<keyword evidence="1" id="KW-0472">Membrane</keyword>
<proteinExistence type="predicted"/>
<keyword evidence="1" id="KW-0812">Transmembrane</keyword>
<keyword evidence="1" id="KW-1133">Transmembrane helix</keyword>
<accession>A0A6S6TM61</accession>